<keyword evidence="3" id="KW-1185">Reference proteome</keyword>
<feature type="region of interest" description="Disordered" evidence="1">
    <location>
        <begin position="97"/>
        <end position="128"/>
    </location>
</feature>
<dbReference type="EMBL" id="AP017423">
    <property type="protein sequence ID" value="BCX69761.1"/>
    <property type="molecule type" value="Genomic_DNA"/>
</dbReference>
<dbReference type="Proteomes" id="UP000218595">
    <property type="component" value="Chromosome"/>
</dbReference>
<organism evidence="2 3">
    <name type="scientific">Pseudomonas izuensis</name>
    <dbReference type="NCBI Taxonomy" id="2684212"/>
    <lineage>
        <taxon>Bacteria</taxon>
        <taxon>Pseudomonadati</taxon>
        <taxon>Pseudomonadota</taxon>
        <taxon>Gammaproteobacteria</taxon>
        <taxon>Pseudomonadales</taxon>
        <taxon>Pseudomonadaceae</taxon>
        <taxon>Pseudomonas</taxon>
    </lineage>
</organism>
<name>A0ABM7RXL4_9PSED</name>
<dbReference type="RefSeq" id="WP_096509712.1">
    <property type="nucleotide sequence ID" value="NZ_AP017423.2"/>
</dbReference>
<protein>
    <submittedName>
        <fullName evidence="2">Uncharacterized protein</fullName>
    </submittedName>
</protein>
<proteinExistence type="predicted"/>
<evidence type="ECO:0000256" key="1">
    <source>
        <dbReference type="SAM" id="MobiDB-lite"/>
    </source>
</evidence>
<sequence length="469" mass="52231">MVVDISTPGPLVISPSGITSDINFLPSALISRLPAPLTDGLRHGQRNTMYAEIENEGVTLVRRRDDGEYQASSANELIATGPVLERIAGTVFWRRKTTDAPGRNPQSSSSTDEQPGPSTNKRPRLDEDDSDLAQAHPLLSDLLTQPASPIDLSSALWKNWGSSTKPQSANSIEIEGLHYRVVPQGSLANTEVALMEHPRFSPSRYEAFEEMLQDDLSLQPRWAVKQNGEWKVPDNLYPFDKSLTGYIAETFRDYSDETLNTVARTLFNRADHSEVINSRGLMVLKQTFRNWANASSATIPRRELADPLLMLPVITRTTNTGWLALPPSDAAVTLRRLDFAPHRFPEEWRNFSANPSNFNLKRLVATVLVRNGYSVFPLTNEHQGSTLVFTRANHDAVFFLKLGRVEGHAIRDITPPGNELSDPHLTARIGEQARTALLTAHDQNKVVWLLGGTQITASGWQSVFIIRER</sequence>
<gene>
    <name evidence="2" type="ORF">LAB08_R44140</name>
</gene>
<evidence type="ECO:0000313" key="2">
    <source>
        <dbReference type="EMBL" id="BCX69761.1"/>
    </source>
</evidence>
<feature type="compositionally biased region" description="Polar residues" evidence="1">
    <location>
        <begin position="104"/>
        <end position="120"/>
    </location>
</feature>
<accession>A0ABM7RXL4</accession>
<evidence type="ECO:0000313" key="3">
    <source>
        <dbReference type="Proteomes" id="UP000218595"/>
    </source>
</evidence>
<reference evidence="2 3" key="1">
    <citation type="submission" date="2016-04" db="EMBL/GenBank/DDBJ databases">
        <title>Complete genome sequence of Pseudomonas sp. LAB-08 isolated from TCE contaminated aquifer soil.</title>
        <authorList>
            <person name="Dohra H."/>
            <person name="Suzuki K."/>
            <person name="Fatma A."/>
            <person name="Inuzuka Y."/>
            <person name="Honjo M."/>
            <person name="Tashiro Y."/>
            <person name="Futamata H."/>
        </authorList>
    </citation>
    <scope>NUCLEOTIDE SEQUENCE [LARGE SCALE GENOMIC DNA]</scope>
    <source>
        <strain evidence="2 3">LAB-08</strain>
    </source>
</reference>